<feature type="transmembrane region" description="Helical" evidence="5">
    <location>
        <begin position="109"/>
        <end position="130"/>
    </location>
</feature>
<dbReference type="STRING" id="1038014.SAMN04487910_2354"/>
<evidence type="ECO:0000256" key="1">
    <source>
        <dbReference type="ARBA" id="ARBA00004141"/>
    </source>
</evidence>
<evidence type="ECO:0000313" key="7">
    <source>
        <dbReference type="EMBL" id="SEL40432.1"/>
    </source>
</evidence>
<feature type="transmembrane region" description="Helical" evidence="5">
    <location>
        <begin position="25"/>
        <end position="50"/>
    </location>
</feature>
<dbReference type="PANTHER" id="PTHR38480">
    <property type="entry name" value="SLR0254 PROTEIN"/>
    <property type="match status" value="1"/>
</dbReference>
<reference evidence="8" key="1">
    <citation type="submission" date="2016-10" db="EMBL/GenBank/DDBJ databases">
        <authorList>
            <person name="Varghese N."/>
            <person name="Submissions S."/>
        </authorList>
    </citation>
    <scope>NUCLEOTIDE SEQUENCE [LARGE SCALE GENOMIC DNA]</scope>
    <source>
        <strain evidence="8">DSM 25232 / NCIMB 14723 / 92V</strain>
    </source>
</reference>
<dbReference type="RefSeq" id="WP_091408534.1">
    <property type="nucleotide sequence ID" value="NZ_FOAB01000004.1"/>
</dbReference>
<dbReference type="Pfam" id="PF06271">
    <property type="entry name" value="RDD"/>
    <property type="match status" value="1"/>
</dbReference>
<dbReference type="GO" id="GO:0016020">
    <property type="term" value="C:membrane"/>
    <property type="evidence" value="ECO:0007669"/>
    <property type="project" value="UniProtKB-SubCell"/>
</dbReference>
<keyword evidence="8" id="KW-1185">Reference proteome</keyword>
<keyword evidence="4 5" id="KW-0472">Membrane</keyword>
<gene>
    <name evidence="7" type="ORF">SAMN04487910_2354</name>
</gene>
<feature type="transmembrane region" description="Helical" evidence="5">
    <location>
        <begin position="57"/>
        <end position="74"/>
    </location>
</feature>
<dbReference type="AlphaFoldDB" id="A0A1H7PXG6"/>
<dbReference type="EMBL" id="FOAB01000004">
    <property type="protein sequence ID" value="SEL40432.1"/>
    <property type="molecule type" value="Genomic_DNA"/>
</dbReference>
<evidence type="ECO:0000256" key="4">
    <source>
        <dbReference type="ARBA" id="ARBA00023136"/>
    </source>
</evidence>
<dbReference type="Proteomes" id="UP000198521">
    <property type="component" value="Unassembled WGS sequence"/>
</dbReference>
<proteinExistence type="predicted"/>
<evidence type="ECO:0000259" key="6">
    <source>
        <dbReference type="Pfam" id="PF06271"/>
    </source>
</evidence>
<keyword evidence="2 5" id="KW-0812">Transmembrane</keyword>
<sequence>MDNFQIETAQNVSIQQNTAGIGERILAYLVDLLIIIAYFIVVILIVAALDLGMADEWAFWMVIGLPPFLYYLLWETFWDGRTPGKATMKIRVVRLDGSRPAFSGYLIRWLLRLIDITLASGGIAVVAILFKGTGQRLGDMAAGTTVISEKQKVKFHQTILVDIPDDYKPLYPQVTVFDDSEMRKIKGIYQDAKRNGNHNVILQLSNKVSSIMQVTPQEKPIQFISKVLEDYNYYTQK</sequence>
<protein>
    <submittedName>
        <fullName evidence="7">Uncharacterized membrane protein YckC, RDD family</fullName>
    </submittedName>
</protein>
<feature type="domain" description="RDD" evidence="6">
    <location>
        <begin position="18"/>
        <end position="143"/>
    </location>
</feature>
<dbReference type="OrthoDB" id="9814143at2"/>
<evidence type="ECO:0000313" key="8">
    <source>
        <dbReference type="Proteomes" id="UP000198521"/>
    </source>
</evidence>
<comment type="subcellular location">
    <subcellularLocation>
        <location evidence="1">Membrane</location>
        <topology evidence="1">Multi-pass membrane protein</topology>
    </subcellularLocation>
</comment>
<evidence type="ECO:0000256" key="5">
    <source>
        <dbReference type="SAM" id="Phobius"/>
    </source>
</evidence>
<organism evidence="7 8">
    <name type="scientific">Aquimarina amphilecti</name>
    <dbReference type="NCBI Taxonomy" id="1038014"/>
    <lineage>
        <taxon>Bacteria</taxon>
        <taxon>Pseudomonadati</taxon>
        <taxon>Bacteroidota</taxon>
        <taxon>Flavobacteriia</taxon>
        <taxon>Flavobacteriales</taxon>
        <taxon>Flavobacteriaceae</taxon>
        <taxon>Aquimarina</taxon>
    </lineage>
</organism>
<evidence type="ECO:0000256" key="3">
    <source>
        <dbReference type="ARBA" id="ARBA00022989"/>
    </source>
</evidence>
<evidence type="ECO:0000256" key="2">
    <source>
        <dbReference type="ARBA" id="ARBA00022692"/>
    </source>
</evidence>
<keyword evidence="3 5" id="KW-1133">Transmembrane helix</keyword>
<accession>A0A1H7PXG6</accession>
<dbReference type="InterPro" id="IPR010432">
    <property type="entry name" value="RDD"/>
</dbReference>
<name>A0A1H7PXG6_AQUAM</name>
<dbReference type="PANTHER" id="PTHR38480:SF1">
    <property type="entry name" value="SLR0254 PROTEIN"/>
    <property type="match status" value="1"/>
</dbReference>